<gene>
    <name evidence="2" type="ORF">MNBD_GAMMA07-382</name>
</gene>
<dbReference type="AlphaFoldDB" id="A0A3B0WNP8"/>
<sequence length="298" mass="33172">MAIINAHSLNIPKRNPEDLVKGLVKLISLPEIYIRISQVLEDPNHDTKQIGDIVSHDPALTARILRIVNSAYYGLSSKIELVTRAVSVIGEDDLHNLVLATSAVDTFKRIPNQLLDIDLFWQHSVHCGIVSRLLSKHCNILHGERLFIAGMLHDIGKLILYFKEPEISQQVLLASAESDGQLFRSEQELIGFTHGDVGAALIDAWKLSGTLKEVAAYHHTPLKAKNHRLETSIVHIANCVVNAIGPDTEVNEFILDNDSGFEPESLKITGLDLKILPEIMEQVWEQSSEVLEIICPRV</sequence>
<dbReference type="PANTHER" id="PTHR33525">
    <property type="match status" value="1"/>
</dbReference>
<reference evidence="2" key="1">
    <citation type="submission" date="2018-06" db="EMBL/GenBank/DDBJ databases">
        <authorList>
            <person name="Zhirakovskaya E."/>
        </authorList>
    </citation>
    <scope>NUCLEOTIDE SEQUENCE</scope>
</reference>
<name>A0A3B0WNP8_9ZZZZ</name>
<dbReference type="PANTHER" id="PTHR33525:SF3">
    <property type="entry name" value="RIBONUCLEASE Y"/>
    <property type="match status" value="1"/>
</dbReference>
<feature type="domain" description="HDOD" evidence="1">
    <location>
        <begin position="26"/>
        <end position="221"/>
    </location>
</feature>
<dbReference type="InterPro" id="IPR013976">
    <property type="entry name" value="HDOD"/>
</dbReference>
<organism evidence="2">
    <name type="scientific">hydrothermal vent metagenome</name>
    <dbReference type="NCBI Taxonomy" id="652676"/>
    <lineage>
        <taxon>unclassified sequences</taxon>
        <taxon>metagenomes</taxon>
        <taxon>ecological metagenomes</taxon>
    </lineage>
</organism>
<dbReference type="InterPro" id="IPR052340">
    <property type="entry name" value="RNase_Y/CdgJ"/>
</dbReference>
<dbReference type="SUPFAM" id="SSF109604">
    <property type="entry name" value="HD-domain/PDEase-like"/>
    <property type="match status" value="1"/>
</dbReference>
<dbReference type="Gene3D" id="1.10.3210.10">
    <property type="entry name" value="Hypothetical protein af1432"/>
    <property type="match status" value="1"/>
</dbReference>
<proteinExistence type="predicted"/>
<evidence type="ECO:0000259" key="1">
    <source>
        <dbReference type="PROSITE" id="PS51833"/>
    </source>
</evidence>
<dbReference type="EMBL" id="UOFF01000305">
    <property type="protein sequence ID" value="VAW56941.1"/>
    <property type="molecule type" value="Genomic_DNA"/>
</dbReference>
<accession>A0A3B0WNP8</accession>
<dbReference type="Pfam" id="PF08668">
    <property type="entry name" value="HDOD"/>
    <property type="match status" value="1"/>
</dbReference>
<evidence type="ECO:0000313" key="2">
    <source>
        <dbReference type="EMBL" id="VAW56941.1"/>
    </source>
</evidence>
<dbReference type="PROSITE" id="PS51833">
    <property type="entry name" value="HDOD"/>
    <property type="match status" value="1"/>
</dbReference>
<protein>
    <recommendedName>
        <fullName evidence="1">HDOD domain-containing protein</fullName>
    </recommendedName>
</protein>